<evidence type="ECO:0000256" key="1">
    <source>
        <dbReference type="ARBA" id="ARBA00001445"/>
    </source>
</evidence>
<feature type="domain" description="Alpha-L-rhamnosidase C-terminal" evidence="7">
    <location>
        <begin position="790"/>
        <end position="850"/>
    </location>
</feature>
<evidence type="ECO:0000259" key="5">
    <source>
        <dbReference type="Pfam" id="PF08531"/>
    </source>
</evidence>
<dbReference type="InterPro" id="IPR013737">
    <property type="entry name" value="Bac_rhamnosid_N"/>
</dbReference>
<dbReference type="Pfam" id="PF17389">
    <property type="entry name" value="Bac_rhamnosid6H"/>
    <property type="match status" value="1"/>
</dbReference>
<dbReference type="Pfam" id="PF08531">
    <property type="entry name" value="Bac_rhamnosid_N"/>
    <property type="match status" value="1"/>
</dbReference>
<dbReference type="InterPro" id="IPR035396">
    <property type="entry name" value="Bac_rhamnosid6H"/>
</dbReference>
<dbReference type="InterPro" id="IPR012341">
    <property type="entry name" value="6hp_glycosidase-like_sf"/>
</dbReference>
<evidence type="ECO:0000259" key="4">
    <source>
        <dbReference type="Pfam" id="PF05592"/>
    </source>
</evidence>
<dbReference type="Pfam" id="PF17390">
    <property type="entry name" value="Bac_rhamnosid_C"/>
    <property type="match status" value="1"/>
</dbReference>
<dbReference type="Pfam" id="PF25788">
    <property type="entry name" value="Ig_Rha78A_N"/>
    <property type="match status" value="1"/>
</dbReference>
<dbReference type="Gene3D" id="1.50.10.10">
    <property type="match status" value="1"/>
</dbReference>
<accession>A0ABM8E200</accession>
<dbReference type="EMBL" id="AP027141">
    <property type="protein sequence ID" value="BDV31806.1"/>
    <property type="molecule type" value="Genomic_DNA"/>
</dbReference>
<dbReference type="Proteomes" id="UP001317779">
    <property type="component" value="Chromosome"/>
</dbReference>
<name>A0ABM8E200_9MICO</name>
<dbReference type="SUPFAM" id="SSF48208">
    <property type="entry name" value="Six-hairpin glycosidases"/>
    <property type="match status" value="1"/>
</dbReference>
<comment type="catalytic activity">
    <reaction evidence="1">
        <text>Hydrolysis of terminal non-reducing alpha-L-rhamnose residues in alpha-L-rhamnosides.</text>
        <dbReference type="EC" id="3.2.1.40"/>
    </reaction>
</comment>
<evidence type="ECO:0000256" key="2">
    <source>
        <dbReference type="ARBA" id="ARBA00012652"/>
    </source>
</evidence>
<dbReference type="InterPro" id="IPR016007">
    <property type="entry name" value="Alpha_rhamnosid"/>
</dbReference>
<keyword evidence="3" id="KW-0378">Hydrolase</keyword>
<dbReference type="InterPro" id="IPR008902">
    <property type="entry name" value="Rhamnosid_concanavalin"/>
</dbReference>
<evidence type="ECO:0000313" key="9">
    <source>
        <dbReference type="Proteomes" id="UP001317779"/>
    </source>
</evidence>
<feature type="domain" description="Alpha-L-rhamnosidase concanavalin-like" evidence="4">
    <location>
        <begin position="339"/>
        <end position="426"/>
    </location>
</feature>
<gene>
    <name evidence="8" type="ORF">Microterr_24660</name>
</gene>
<feature type="domain" description="Bacterial alpha-L-rhamnosidase N-terminal" evidence="5">
    <location>
        <begin position="161"/>
        <end position="327"/>
    </location>
</feature>
<keyword evidence="9" id="KW-1185">Reference proteome</keyword>
<evidence type="ECO:0000259" key="7">
    <source>
        <dbReference type="Pfam" id="PF17390"/>
    </source>
</evidence>
<dbReference type="InterPro" id="IPR008928">
    <property type="entry name" value="6-hairpin_glycosidase_sf"/>
</dbReference>
<feature type="domain" description="Alpha-L-rhamnosidase six-hairpin glycosidase" evidence="6">
    <location>
        <begin position="437"/>
        <end position="788"/>
    </location>
</feature>
<evidence type="ECO:0000256" key="3">
    <source>
        <dbReference type="ARBA" id="ARBA00022801"/>
    </source>
</evidence>
<dbReference type="Pfam" id="PF05592">
    <property type="entry name" value="Bac_rhamnosid"/>
    <property type="match status" value="1"/>
</dbReference>
<dbReference type="PANTHER" id="PTHR33307:SF6">
    <property type="entry name" value="ALPHA-RHAMNOSIDASE (EUROFUNG)-RELATED"/>
    <property type="match status" value="1"/>
</dbReference>
<protein>
    <recommendedName>
        <fullName evidence="2">alpha-L-rhamnosidase</fullName>
        <ecNumber evidence="2">3.2.1.40</ecNumber>
    </recommendedName>
</protein>
<organism evidence="8 9">
    <name type="scientific">Microbacterium terricola</name>
    <dbReference type="NCBI Taxonomy" id="344163"/>
    <lineage>
        <taxon>Bacteria</taxon>
        <taxon>Bacillati</taxon>
        <taxon>Actinomycetota</taxon>
        <taxon>Actinomycetes</taxon>
        <taxon>Micrococcales</taxon>
        <taxon>Microbacteriaceae</taxon>
        <taxon>Microbacterium</taxon>
    </lineage>
</organism>
<dbReference type="PANTHER" id="PTHR33307">
    <property type="entry name" value="ALPHA-RHAMNOSIDASE (EUROFUNG)"/>
    <property type="match status" value="1"/>
</dbReference>
<dbReference type="InterPro" id="IPR035398">
    <property type="entry name" value="Bac_rhamnosid_C"/>
</dbReference>
<sequence length="872" mass="93364">MSAPECRDLRVEYARAPLAVATDAPRFTWTVAHTQVAARIVVSDAAGNAVWDTGRLAGAGTSLIPYAGEPLASNADYGWTVESWSADGGRATAASIFGTALLRASDWTAARWVEPTQQPTALERWSLLDWIRGAAGDTPPEDRLRPVQLLRQTVRLDAAPLRARLFATAEGVYTASVNGAEVGDEVLAPGFDSYAHRISVQCYDVTDQLVAGENVVGIALADGWWAGRIGITGSSAQFGDRTAALWQLHLDLADGTSRVIGSGDAARSAPGPWRYADLFVGECFDARAVPRGWDAVGFDDAGWTPVAVRDGIPDRLVPFAGEPMRRVAELPAVTSRETAGGTVVDFGQVIAGRVRLRLTGAAAGDRVTIEHTETLDAQGEWFDNIRGINKEQTDVYVAAGGDEVYEPAFTFHGFRYARVSGAAGFEATAIVIASDLEQTGTFTTSDARLNRLHENVVWSQRGNFVSIPTDCPQREKVGWTGDAQVFAPAATNNAQVVPFLSRWLANLRADQLPDGAVPITSPRSPFDVEAAASATGLGGIEWAAGWSDAIVFVPWTLYERTGDVRVLEENVDAILRWVDFQAGATGDQFGDWLTPSTLEGLPPHEGMAVAPRLTGELVVPMFRAQSLTLAARITAVLGRDDEAADLARRAAAARAAFADEHLDEAGDLPVQLQGVYVLALAFDMVPDAVRARTAARLVELVRARGDRLDTGFLSVPYLLDVLWESGHRDLARTLLWQSEMPSWLYEVDAGATTIWESWDAVASDGTPRPVSLNHYAFGCVDDWLYRRVAGIQAAAPGYRAARIEPDFDAGLTHVSASVATPAGRLAVEWTREGDTATISCTVPHGVTATLEAAGRSIPLPAGQSTVAVALAD</sequence>
<dbReference type="Gene3D" id="2.60.120.260">
    <property type="entry name" value="Galactose-binding domain-like"/>
    <property type="match status" value="2"/>
</dbReference>
<proteinExistence type="predicted"/>
<reference evidence="8 9" key="1">
    <citation type="submission" date="2022-12" db="EMBL/GenBank/DDBJ databases">
        <title>Microbacterium terricola strain KV-448 chromosome, complete genome.</title>
        <authorList>
            <person name="Oshima T."/>
            <person name="Moriya T."/>
            <person name="Bessho Y."/>
        </authorList>
    </citation>
    <scope>NUCLEOTIDE SEQUENCE [LARGE SCALE GENOMIC DNA]</scope>
    <source>
        <strain evidence="8 9">KV-448</strain>
    </source>
</reference>
<dbReference type="Gene3D" id="2.60.420.10">
    <property type="entry name" value="Maltose phosphorylase, domain 3"/>
    <property type="match status" value="1"/>
</dbReference>
<dbReference type="PIRSF" id="PIRSF010631">
    <property type="entry name" value="A-rhamnsds"/>
    <property type="match status" value="1"/>
</dbReference>
<dbReference type="EC" id="3.2.1.40" evidence="2"/>
<dbReference type="RefSeq" id="WP_263797611.1">
    <property type="nucleotide sequence ID" value="NZ_AP027141.1"/>
</dbReference>
<evidence type="ECO:0000259" key="6">
    <source>
        <dbReference type="Pfam" id="PF17389"/>
    </source>
</evidence>
<evidence type="ECO:0000313" key="8">
    <source>
        <dbReference type="EMBL" id="BDV31806.1"/>
    </source>
</evidence>